<feature type="transmembrane region" description="Helical" evidence="1">
    <location>
        <begin position="33"/>
        <end position="50"/>
    </location>
</feature>
<organism evidence="3 4">
    <name type="scientific">Paenibacillus paeoniae</name>
    <dbReference type="NCBI Taxonomy" id="2292705"/>
    <lineage>
        <taxon>Bacteria</taxon>
        <taxon>Bacillati</taxon>
        <taxon>Bacillota</taxon>
        <taxon>Bacilli</taxon>
        <taxon>Bacillales</taxon>
        <taxon>Paenibacillaceae</taxon>
        <taxon>Paenibacillus</taxon>
    </lineage>
</organism>
<protein>
    <submittedName>
        <fullName evidence="3">CPBP family intramembrane metalloprotease</fullName>
    </submittedName>
</protein>
<dbReference type="Pfam" id="PF02517">
    <property type="entry name" value="Rce1-like"/>
    <property type="match status" value="1"/>
</dbReference>
<feature type="domain" description="CAAX prenyl protease 2/Lysostaphin resistance protein A-like" evidence="2">
    <location>
        <begin position="110"/>
        <end position="203"/>
    </location>
</feature>
<keyword evidence="1" id="KW-1133">Transmembrane helix</keyword>
<dbReference type="InterPro" id="IPR003675">
    <property type="entry name" value="Rce1/LyrA-like_dom"/>
</dbReference>
<dbReference type="EMBL" id="QUBQ01000002">
    <property type="protein sequence ID" value="REK74998.1"/>
    <property type="molecule type" value="Genomic_DNA"/>
</dbReference>
<dbReference type="OrthoDB" id="7564474at2"/>
<feature type="transmembrane region" description="Helical" evidence="1">
    <location>
        <begin position="5"/>
        <end position="21"/>
    </location>
</feature>
<dbReference type="PANTHER" id="PTHR39430:SF1">
    <property type="entry name" value="PROTEASE"/>
    <property type="match status" value="1"/>
</dbReference>
<evidence type="ECO:0000256" key="1">
    <source>
        <dbReference type="SAM" id="Phobius"/>
    </source>
</evidence>
<keyword evidence="4" id="KW-1185">Reference proteome</keyword>
<evidence type="ECO:0000313" key="3">
    <source>
        <dbReference type="EMBL" id="REK74998.1"/>
    </source>
</evidence>
<evidence type="ECO:0000313" key="4">
    <source>
        <dbReference type="Proteomes" id="UP000261905"/>
    </source>
</evidence>
<dbReference type="RefSeq" id="WP_116046778.1">
    <property type="nucleotide sequence ID" value="NZ_QUBQ01000002.1"/>
</dbReference>
<dbReference type="PANTHER" id="PTHR39430">
    <property type="entry name" value="MEMBRANE-ASSOCIATED PROTEASE-RELATED"/>
    <property type="match status" value="1"/>
</dbReference>
<feature type="transmembrane region" description="Helical" evidence="1">
    <location>
        <begin position="143"/>
        <end position="160"/>
    </location>
</feature>
<gene>
    <name evidence="3" type="ORF">DX130_15280</name>
</gene>
<dbReference type="GO" id="GO:0080120">
    <property type="term" value="P:CAAX-box protein maturation"/>
    <property type="evidence" value="ECO:0007669"/>
    <property type="project" value="UniProtKB-ARBA"/>
</dbReference>
<dbReference type="GO" id="GO:0006508">
    <property type="term" value="P:proteolysis"/>
    <property type="evidence" value="ECO:0007669"/>
    <property type="project" value="UniProtKB-KW"/>
</dbReference>
<keyword evidence="3" id="KW-0482">Metalloprotease</keyword>
<dbReference type="Proteomes" id="UP000261905">
    <property type="component" value="Unassembled WGS sequence"/>
</dbReference>
<name>A0A371PHJ6_9BACL</name>
<feature type="transmembrane region" description="Helical" evidence="1">
    <location>
        <begin position="104"/>
        <end position="123"/>
    </location>
</feature>
<feature type="transmembrane region" description="Helical" evidence="1">
    <location>
        <begin position="180"/>
        <end position="201"/>
    </location>
</feature>
<proteinExistence type="predicted"/>
<sequence length="259" mass="29716">MIKKIVFFIFLYALSMLPWIPVYIAKNPVVKEIAWLLGAVFSLPLLLLLIRKSKMIPSHQLSMRDRPWKHHIGPGFIIGLSGFILYFGLRWLLGGFIVENTLPLMQLIPTLLMTLIYTLYIAITEEFIYRGYLLSAMREAMTLSHAILLSIGIFLLGHLPQGHHLLHSPYAVHIVTMGLVFTYAYLCTGSIWLGIGIHWGWNMGGFTEDRVLILDHKTMSSWGNPLSWIYIAVDLLLLLMIMQRYGRNKRRSFTNDTPS</sequence>
<feature type="transmembrane region" description="Helical" evidence="1">
    <location>
        <begin position="71"/>
        <end position="92"/>
    </location>
</feature>
<keyword evidence="1" id="KW-0472">Membrane</keyword>
<keyword evidence="3" id="KW-0378">Hydrolase</keyword>
<feature type="transmembrane region" description="Helical" evidence="1">
    <location>
        <begin position="222"/>
        <end position="242"/>
    </location>
</feature>
<keyword evidence="1" id="KW-0812">Transmembrane</keyword>
<accession>A0A371PHJ6</accession>
<comment type="caution">
    <text evidence="3">The sequence shown here is derived from an EMBL/GenBank/DDBJ whole genome shotgun (WGS) entry which is preliminary data.</text>
</comment>
<dbReference type="GO" id="GO:0008237">
    <property type="term" value="F:metallopeptidase activity"/>
    <property type="evidence" value="ECO:0007669"/>
    <property type="project" value="UniProtKB-KW"/>
</dbReference>
<evidence type="ECO:0000259" key="2">
    <source>
        <dbReference type="Pfam" id="PF02517"/>
    </source>
</evidence>
<reference evidence="3 4" key="1">
    <citation type="submission" date="2018-08" db="EMBL/GenBank/DDBJ databases">
        <title>Paenibacillus sp. M4BSY-1, whole genome shotgun sequence.</title>
        <authorList>
            <person name="Tuo L."/>
        </authorList>
    </citation>
    <scope>NUCLEOTIDE SEQUENCE [LARGE SCALE GENOMIC DNA]</scope>
    <source>
        <strain evidence="3 4">M4BSY-1</strain>
    </source>
</reference>
<keyword evidence="3" id="KW-0645">Protease</keyword>
<dbReference type="AlphaFoldDB" id="A0A371PHJ6"/>
<dbReference type="GO" id="GO:0004175">
    <property type="term" value="F:endopeptidase activity"/>
    <property type="evidence" value="ECO:0007669"/>
    <property type="project" value="UniProtKB-ARBA"/>
</dbReference>